<dbReference type="GO" id="GO:0008270">
    <property type="term" value="F:zinc ion binding"/>
    <property type="evidence" value="ECO:0007669"/>
    <property type="project" value="UniProtKB-KW"/>
</dbReference>
<feature type="compositionally biased region" description="Polar residues" evidence="12">
    <location>
        <begin position="61"/>
        <end position="73"/>
    </location>
</feature>
<evidence type="ECO:0000256" key="9">
    <source>
        <dbReference type="ARBA" id="ARBA00023163"/>
    </source>
</evidence>
<feature type="domain" description="C2H2-type" evidence="13">
    <location>
        <begin position="1348"/>
        <end position="1375"/>
    </location>
</feature>
<evidence type="ECO:0000256" key="1">
    <source>
        <dbReference type="ARBA" id="ARBA00004123"/>
    </source>
</evidence>
<dbReference type="InterPro" id="IPR013087">
    <property type="entry name" value="Znf_C2H2_type"/>
</dbReference>
<evidence type="ECO:0000256" key="7">
    <source>
        <dbReference type="ARBA" id="ARBA00023015"/>
    </source>
</evidence>
<keyword evidence="8" id="KW-0238">DNA-binding</keyword>
<keyword evidence="10" id="KW-0539">Nucleus</keyword>
<evidence type="ECO:0000256" key="6">
    <source>
        <dbReference type="ARBA" id="ARBA00022833"/>
    </source>
</evidence>
<evidence type="ECO:0000256" key="4">
    <source>
        <dbReference type="ARBA" id="ARBA00022737"/>
    </source>
</evidence>
<evidence type="ECO:0000256" key="12">
    <source>
        <dbReference type="SAM" id="MobiDB-lite"/>
    </source>
</evidence>
<dbReference type="Gene3D" id="3.30.160.60">
    <property type="entry name" value="Classic Zinc Finger"/>
    <property type="match status" value="8"/>
</dbReference>
<dbReference type="EMBL" id="JAIWYP010000014">
    <property type="protein sequence ID" value="KAH3711029.1"/>
    <property type="molecule type" value="Genomic_DNA"/>
</dbReference>
<feature type="region of interest" description="Disordered" evidence="12">
    <location>
        <begin position="1"/>
        <end position="27"/>
    </location>
</feature>
<keyword evidence="7" id="KW-0805">Transcription regulation</keyword>
<evidence type="ECO:0000256" key="11">
    <source>
        <dbReference type="PROSITE-ProRule" id="PRU00042"/>
    </source>
</evidence>
<comment type="similarity">
    <text evidence="2">Belongs to the krueppel C2H2-type zinc-finger protein family.</text>
</comment>
<evidence type="ECO:0000259" key="13">
    <source>
        <dbReference type="PROSITE" id="PS50157"/>
    </source>
</evidence>
<keyword evidence="6" id="KW-0862">Zinc</keyword>
<dbReference type="FunFam" id="3.30.160.60:FF:000075">
    <property type="entry name" value="Putative zinc finger protein 536"/>
    <property type="match status" value="1"/>
</dbReference>
<evidence type="ECO:0000313" key="14">
    <source>
        <dbReference type="EMBL" id="KAH3711029.1"/>
    </source>
</evidence>
<feature type="compositionally biased region" description="Low complexity" evidence="12">
    <location>
        <begin position="496"/>
        <end position="505"/>
    </location>
</feature>
<keyword evidence="5 11" id="KW-0863">Zinc-finger</keyword>
<feature type="compositionally biased region" description="Basic and acidic residues" evidence="12">
    <location>
        <begin position="1155"/>
        <end position="1164"/>
    </location>
</feature>
<feature type="domain" description="C2H2-type" evidence="13">
    <location>
        <begin position="1261"/>
        <end position="1288"/>
    </location>
</feature>
<proteinExistence type="inferred from homology"/>
<organism evidence="14 15">
    <name type="scientific">Dreissena polymorpha</name>
    <name type="common">Zebra mussel</name>
    <name type="synonym">Mytilus polymorpha</name>
    <dbReference type="NCBI Taxonomy" id="45954"/>
    <lineage>
        <taxon>Eukaryota</taxon>
        <taxon>Metazoa</taxon>
        <taxon>Spiralia</taxon>
        <taxon>Lophotrochozoa</taxon>
        <taxon>Mollusca</taxon>
        <taxon>Bivalvia</taxon>
        <taxon>Autobranchia</taxon>
        <taxon>Heteroconchia</taxon>
        <taxon>Euheterodonta</taxon>
        <taxon>Imparidentia</taxon>
        <taxon>Neoheterodontei</taxon>
        <taxon>Myida</taxon>
        <taxon>Dreissenoidea</taxon>
        <taxon>Dreissenidae</taxon>
        <taxon>Dreissena</taxon>
    </lineage>
</organism>
<feature type="domain" description="C2H2-type" evidence="13">
    <location>
        <begin position="796"/>
        <end position="823"/>
    </location>
</feature>
<evidence type="ECO:0000256" key="2">
    <source>
        <dbReference type="ARBA" id="ARBA00006991"/>
    </source>
</evidence>
<keyword evidence="15" id="KW-1185">Reference proteome</keyword>
<protein>
    <recommendedName>
        <fullName evidence="13">C2H2-type domain-containing protein</fullName>
    </recommendedName>
</protein>
<dbReference type="InterPro" id="IPR036236">
    <property type="entry name" value="Znf_C2H2_sf"/>
</dbReference>
<keyword evidence="3" id="KW-0479">Metal-binding</keyword>
<feature type="domain" description="C2H2-type" evidence="13">
    <location>
        <begin position="1317"/>
        <end position="1344"/>
    </location>
</feature>
<sequence>MASQSKTEPVSHHVRFESQSHEASSDEQRLFLKVLEDLKYAVSKLDEEKSDLENEADKANSQDSQKSGISVTKQESLGSIVKFNFVRSEPEEPGTTSVTVSHKTKSLILKKLQEGNDKSQNCLSSNAQSSSCSMVDDLNISDQSNQMPVRYVSVSNMAKFLPVSTCSVSSGNTVVAIMGANNIEKIVPNAKTVSSVTSLKNVNEAGHKQLSTSVSPTKPTEQLFPCNFCDYYSNNKNYLKQHLHLVHSNDRPFKCPYCDYAGKRSHALREHLIVHTDERPFQCQVCNATFRKKGHLTNHVKLHNSKRLVKCPLCKVLVYDSGENGLDAHLKKEHDTERLYGCDLCDHVAANEPDILKHLNEKHMSKLVIYKCDRCPFQSADSVAFRDHAKSHSLSDSLIQINNGGPVKVIGVAAVPKSEKLTDVSVANIKFSSSIHNGSSGQSLSAVSQPALVKPLFIKCSECGFVAQDSEVVKRHMLEHLKTQFGEEYVQQISKSFTKSSSQSSNTDLPSETLTPLPKAPILVPVTNSNQTMHRNVGNAKIDMNSPILVPVTDPSLLKTLQNAAVQGALTTVTSALQSASRPVVSTIVKAAQSSKGVVAKQPTSTDSDKIHSGLRVVPFAHSGGPVQTITALPISLDQVKQAQSSAINASRQLNISTTTIAPSQPGGSRTSDSTVTTIASREGSDVVQDGSGSKIGGSTLTVPAKLPPENQKSPPPRLVFTDCVSSPSAKNTSHEVVSAIESSVPQKQSSVPLAKTPQTKVPEKNVVYYLDTTDKSVASSNPNTGFIHDRTAGRFRCTLCGYTCDSQRTVKAHIWRHTGNKNVNYPMFQNGPLSVYEDEQLPVCKNASGIDEVSRAVTELENSQQAEGASEKGPKQVNFPSVVIYEKTPSFVSNVAPFLAKMIAKKTQCVSDSDTENNDTEQTTDQPFVEPMPEQVPSDEDKINYTVVLSDTNEIVCDEVEEEEERKLTIDESETLSGAIPVVQNVVVETVNNLESSSDSYTCMQSQQNSPRVCAHSPDSGLTEVTIATHSQDNSSSSGVFSSSEHAVENGRKRLHQFANGFLDSLAPKKARLEREDSAVTLLSLLKKGPNFNPACPQNQQSSSKPPSVNYSNASSPGHEDSNSFGESEVVVGMRKPGISTSLLAVIEQLRERSKSDLEEERPVQPLPKKQYKRRSRKNSLEDNSPASGIENVEEFVKAGEVKYRCKLCHYTSESTQFLRQHMKLHKPKQQFECSLCDLIAESSEALQDHMIQHCKVRKYQCKLCTSMFNYKSQLRAHMRMHNDQDIMMCDYCDFETRNSVTYKMHVKGHMSKPPYKCNLCNAEFTSSQEMRVHIREDCADKSFSPFKCNECEFTSYGRRELKNHQRIHMGKAIVLVPKRCPYCDYVDGTIEQIRKHISEVHGESKPLKCDMCGFVAVSIRSLKSHMKRHVNDQRFVAQPLEQYKCNLCGYVCHHLPSLKSHMWRHAPDLHYSYEFTNDVINAAIDFDCLKGVSDTNEDHVESFRNLIMEKMKVNGLDLTGQDLDESAKACCWVTFRCCQCGFETINKAELNLHMGEHTDVIKMTLEVADTGDSGRLSQEEEDLDE</sequence>
<dbReference type="SUPFAM" id="SSF57667">
    <property type="entry name" value="beta-beta-alpha zinc fingers"/>
    <property type="match status" value="6"/>
</dbReference>
<feature type="domain" description="C2H2-type" evidence="13">
    <location>
        <begin position="1205"/>
        <end position="1232"/>
    </location>
</feature>
<dbReference type="OrthoDB" id="3561125at2759"/>
<feature type="compositionally biased region" description="Basic and acidic residues" evidence="12">
    <location>
        <begin position="9"/>
        <end position="27"/>
    </location>
</feature>
<keyword evidence="9" id="KW-0804">Transcription</keyword>
<dbReference type="PANTHER" id="PTHR24379:SF121">
    <property type="entry name" value="C2H2-TYPE DOMAIN-CONTAINING PROTEIN"/>
    <property type="match status" value="1"/>
</dbReference>
<evidence type="ECO:0000313" key="15">
    <source>
        <dbReference type="Proteomes" id="UP000828390"/>
    </source>
</evidence>
<feature type="compositionally biased region" description="Low complexity" evidence="12">
    <location>
        <begin position="1098"/>
        <end position="1109"/>
    </location>
</feature>
<keyword evidence="4" id="KW-0677">Repeat</keyword>
<feature type="region of interest" description="Disordered" evidence="12">
    <location>
        <begin position="910"/>
        <end position="939"/>
    </location>
</feature>
<feature type="region of interest" description="Disordered" evidence="12">
    <location>
        <begin position="684"/>
        <end position="717"/>
    </location>
</feature>
<evidence type="ECO:0000256" key="3">
    <source>
        <dbReference type="ARBA" id="ARBA00022723"/>
    </source>
</evidence>
<comment type="caution">
    <text evidence="14">The sequence shown here is derived from an EMBL/GenBank/DDBJ whole genome shotgun (WGS) entry which is preliminary data.</text>
</comment>
<feature type="domain" description="C2H2-type" evidence="13">
    <location>
        <begin position="253"/>
        <end position="280"/>
    </location>
</feature>
<dbReference type="SMART" id="SM00355">
    <property type="entry name" value="ZnF_C2H2"/>
    <property type="match status" value="18"/>
</dbReference>
<dbReference type="PROSITE" id="PS50157">
    <property type="entry name" value="ZINC_FINGER_C2H2_2"/>
    <property type="match status" value="9"/>
</dbReference>
<feature type="region of interest" description="Disordered" evidence="12">
    <location>
        <begin position="1092"/>
        <end position="1129"/>
    </location>
</feature>
<gene>
    <name evidence="14" type="ORF">DPMN_070528</name>
</gene>
<feature type="domain" description="C2H2-type" evidence="13">
    <location>
        <begin position="224"/>
        <end position="252"/>
    </location>
</feature>
<evidence type="ECO:0000256" key="10">
    <source>
        <dbReference type="ARBA" id="ARBA00023242"/>
    </source>
</evidence>
<name>A0A9D3Z6C4_DREPO</name>
<feature type="compositionally biased region" description="Basic and acidic residues" evidence="12">
    <location>
        <begin position="47"/>
        <end position="60"/>
    </location>
</feature>
<dbReference type="FunFam" id="3.30.160.60:FF:000624">
    <property type="entry name" value="zinc finger protein 697"/>
    <property type="match status" value="1"/>
</dbReference>
<dbReference type="GO" id="GO:0005634">
    <property type="term" value="C:nucleus"/>
    <property type="evidence" value="ECO:0007669"/>
    <property type="project" value="UniProtKB-SubCell"/>
</dbReference>
<feature type="domain" description="C2H2-type" evidence="13">
    <location>
        <begin position="281"/>
        <end position="308"/>
    </location>
</feature>
<feature type="domain" description="C2H2-type" evidence="13">
    <location>
        <begin position="1409"/>
        <end position="1436"/>
    </location>
</feature>
<dbReference type="PROSITE" id="PS00028">
    <property type="entry name" value="ZINC_FINGER_C2H2_1"/>
    <property type="match status" value="4"/>
</dbReference>
<comment type="subcellular location">
    <subcellularLocation>
        <location evidence="1">Nucleus</location>
    </subcellularLocation>
</comment>
<dbReference type="Pfam" id="PF00096">
    <property type="entry name" value="zf-C2H2"/>
    <property type="match status" value="3"/>
</dbReference>
<feature type="region of interest" description="Disordered" evidence="12">
    <location>
        <begin position="47"/>
        <end position="73"/>
    </location>
</feature>
<feature type="region of interest" description="Disordered" evidence="12">
    <location>
        <begin position="658"/>
        <end position="677"/>
    </location>
</feature>
<dbReference type="Proteomes" id="UP000828390">
    <property type="component" value="Unassembled WGS sequence"/>
</dbReference>
<feature type="region of interest" description="Disordered" evidence="12">
    <location>
        <begin position="1155"/>
        <end position="1188"/>
    </location>
</feature>
<evidence type="ECO:0000256" key="5">
    <source>
        <dbReference type="ARBA" id="ARBA00022771"/>
    </source>
</evidence>
<evidence type="ECO:0000256" key="8">
    <source>
        <dbReference type="ARBA" id="ARBA00023125"/>
    </source>
</evidence>
<dbReference type="GO" id="GO:0003677">
    <property type="term" value="F:DNA binding"/>
    <property type="evidence" value="ECO:0007669"/>
    <property type="project" value="UniProtKB-KW"/>
</dbReference>
<dbReference type="PANTHER" id="PTHR24379">
    <property type="entry name" value="KRAB AND ZINC FINGER DOMAIN-CONTAINING"/>
    <property type="match status" value="1"/>
</dbReference>
<reference evidence="14" key="1">
    <citation type="journal article" date="2019" name="bioRxiv">
        <title>The Genome of the Zebra Mussel, Dreissena polymorpha: A Resource for Invasive Species Research.</title>
        <authorList>
            <person name="McCartney M.A."/>
            <person name="Auch B."/>
            <person name="Kono T."/>
            <person name="Mallez S."/>
            <person name="Zhang Y."/>
            <person name="Obille A."/>
            <person name="Becker A."/>
            <person name="Abrahante J.E."/>
            <person name="Garbe J."/>
            <person name="Badalamenti J.P."/>
            <person name="Herman A."/>
            <person name="Mangelson H."/>
            <person name="Liachko I."/>
            <person name="Sullivan S."/>
            <person name="Sone E.D."/>
            <person name="Koren S."/>
            <person name="Silverstein K.A.T."/>
            <person name="Beckman K.B."/>
            <person name="Gohl D.M."/>
        </authorList>
    </citation>
    <scope>NUCLEOTIDE SEQUENCE</scope>
    <source>
        <strain evidence="14">Duluth1</strain>
        <tissue evidence="14">Whole animal</tissue>
    </source>
</reference>
<reference evidence="14" key="2">
    <citation type="submission" date="2020-11" db="EMBL/GenBank/DDBJ databases">
        <authorList>
            <person name="McCartney M.A."/>
            <person name="Auch B."/>
            <person name="Kono T."/>
            <person name="Mallez S."/>
            <person name="Becker A."/>
            <person name="Gohl D.M."/>
            <person name="Silverstein K.A.T."/>
            <person name="Koren S."/>
            <person name="Bechman K.B."/>
            <person name="Herman A."/>
            <person name="Abrahante J.E."/>
            <person name="Garbe J."/>
        </authorList>
    </citation>
    <scope>NUCLEOTIDE SEQUENCE</scope>
    <source>
        <strain evidence="14">Duluth1</strain>
        <tissue evidence="14">Whole animal</tissue>
    </source>
</reference>
<feature type="region of interest" description="Disordered" evidence="12">
    <location>
        <begin position="496"/>
        <end position="516"/>
    </location>
</feature>
<accession>A0A9D3Z6C4</accession>